<protein>
    <submittedName>
        <fullName evidence="2">Uncharacterized protein</fullName>
    </submittedName>
</protein>
<dbReference type="Proteomes" id="UP000095607">
    <property type="component" value="Chromosome"/>
</dbReference>
<evidence type="ECO:0000313" key="3">
    <source>
        <dbReference type="Proteomes" id="UP000095607"/>
    </source>
</evidence>
<feature type="region of interest" description="Disordered" evidence="1">
    <location>
        <begin position="63"/>
        <end position="114"/>
    </location>
</feature>
<sequence>MADVLRLLAVHVAEPDPGMFEWVITERVNEDQWKEIDRAKEGYKTYKTAMASGLTALEEMIADLDVGPRRDAEQTDRPQTPPEGRVQPATSDGKDAASPKGPRNAAYFGFGPIR</sequence>
<keyword evidence="3" id="KW-1185">Reference proteome</keyword>
<evidence type="ECO:0000256" key="1">
    <source>
        <dbReference type="SAM" id="MobiDB-lite"/>
    </source>
</evidence>
<accession>A0ABM6E968</accession>
<organism evidence="2 3">
    <name type="scientific">Delftia tsuruhatensis</name>
    <dbReference type="NCBI Taxonomy" id="180282"/>
    <lineage>
        <taxon>Bacteria</taxon>
        <taxon>Pseudomonadati</taxon>
        <taxon>Pseudomonadota</taxon>
        <taxon>Betaproteobacteria</taxon>
        <taxon>Burkholderiales</taxon>
        <taxon>Comamonadaceae</taxon>
        <taxon>Delftia</taxon>
    </lineage>
</organism>
<evidence type="ECO:0000313" key="2">
    <source>
        <dbReference type="EMBL" id="AOV04053.1"/>
    </source>
</evidence>
<dbReference type="EMBL" id="CP017420">
    <property type="protein sequence ID" value="AOV04053.1"/>
    <property type="molecule type" value="Genomic_DNA"/>
</dbReference>
<feature type="compositionally biased region" description="Basic and acidic residues" evidence="1">
    <location>
        <begin position="66"/>
        <end position="76"/>
    </location>
</feature>
<reference evidence="2 3" key="1">
    <citation type="submission" date="2016-09" db="EMBL/GenBank/DDBJ databases">
        <title>Complete genome sequence of Deltia acidovorans CM13 isolated from murine proximal colonic tissue.</title>
        <authorList>
            <person name="Saffarian A."/>
        </authorList>
    </citation>
    <scope>NUCLEOTIDE SEQUENCE [LARGE SCALE GENOMIC DNA]</scope>
    <source>
        <strain evidence="2 3">CM13</strain>
    </source>
</reference>
<name>A0ABM6E968_9BURK</name>
<gene>
    <name evidence="2" type="ORF">BI380_23265</name>
</gene>
<proteinExistence type="predicted"/>